<dbReference type="Pfam" id="PF11720">
    <property type="entry name" value="Inhibitor_I78"/>
    <property type="match status" value="1"/>
</dbReference>
<dbReference type="PANTHER" id="PTHR39600:SF1">
    <property type="entry name" value="PEPTIDASE INHIBITOR I78 FAMILY PROTEIN"/>
    <property type="match status" value="1"/>
</dbReference>
<reference evidence="1" key="1">
    <citation type="submission" date="2022-07" db="EMBL/GenBank/DDBJ databases">
        <title>Phylogenomic reconstructions and comparative analyses of Kickxellomycotina fungi.</title>
        <authorList>
            <person name="Reynolds N.K."/>
            <person name="Stajich J.E."/>
            <person name="Barry K."/>
            <person name="Grigoriev I.V."/>
            <person name="Crous P."/>
            <person name="Smith M.E."/>
        </authorList>
    </citation>
    <scope>NUCLEOTIDE SEQUENCE</scope>
    <source>
        <strain evidence="1">NBRC 100468</strain>
    </source>
</reference>
<dbReference type="InterPro" id="IPR021719">
    <property type="entry name" value="Prot_inh_I78"/>
</dbReference>
<name>A0A9W8A2R5_9FUNG</name>
<sequence length="88" mass="10001">MDDILNKESPEWAAKKQEIASSLKGKKLIEKDHITETSNNIPNAVLETELHNPYRIIKPGNAITMDFCRDRLNLKVDDDSVITQAGFY</sequence>
<proteinExistence type="predicted"/>
<evidence type="ECO:0000313" key="1">
    <source>
        <dbReference type="EMBL" id="KAJ1919750.1"/>
    </source>
</evidence>
<dbReference type="Proteomes" id="UP001150538">
    <property type="component" value="Unassembled WGS sequence"/>
</dbReference>
<keyword evidence="2" id="KW-1185">Reference proteome</keyword>
<accession>A0A9W8A2R5</accession>
<organism evidence="1 2">
    <name type="scientific">Mycoemilia scoparia</name>
    <dbReference type="NCBI Taxonomy" id="417184"/>
    <lineage>
        <taxon>Eukaryota</taxon>
        <taxon>Fungi</taxon>
        <taxon>Fungi incertae sedis</taxon>
        <taxon>Zoopagomycota</taxon>
        <taxon>Kickxellomycotina</taxon>
        <taxon>Kickxellomycetes</taxon>
        <taxon>Kickxellales</taxon>
        <taxon>Kickxellaceae</taxon>
        <taxon>Mycoemilia</taxon>
    </lineage>
</organism>
<dbReference type="OrthoDB" id="10013825at2759"/>
<dbReference type="Gene3D" id="3.30.10.10">
    <property type="entry name" value="Trypsin Inhibitor V, subunit A"/>
    <property type="match status" value="1"/>
</dbReference>
<gene>
    <name evidence="1" type="ORF">H4219_001779</name>
</gene>
<dbReference type="AlphaFoldDB" id="A0A9W8A2R5"/>
<evidence type="ECO:0000313" key="2">
    <source>
        <dbReference type="Proteomes" id="UP001150538"/>
    </source>
</evidence>
<protein>
    <submittedName>
        <fullName evidence="1">Uncharacterized protein</fullName>
    </submittedName>
</protein>
<dbReference type="PANTHER" id="PTHR39600">
    <property type="entry name" value="PEPTIDASE INHIBITOR I78 FAMILY PROTEIN"/>
    <property type="match status" value="1"/>
</dbReference>
<dbReference type="EMBL" id="JANBPU010000022">
    <property type="protein sequence ID" value="KAJ1919750.1"/>
    <property type="molecule type" value="Genomic_DNA"/>
</dbReference>
<comment type="caution">
    <text evidence="1">The sequence shown here is derived from an EMBL/GenBank/DDBJ whole genome shotgun (WGS) entry which is preliminary data.</text>
</comment>